<comment type="caution">
    <text evidence="4">The sequence shown here is derived from an EMBL/GenBank/DDBJ whole genome shotgun (WGS) entry which is preliminary data.</text>
</comment>
<dbReference type="PANTHER" id="PTHR45761">
    <property type="entry name" value="EXTENDED SYNAPTOTAGMIN-LIKE PROTEIN 2, ISOFORM C"/>
    <property type="match status" value="1"/>
</dbReference>
<protein>
    <recommendedName>
        <fullName evidence="3">C2 domain-containing protein</fullName>
    </recommendedName>
</protein>
<evidence type="ECO:0000313" key="4">
    <source>
        <dbReference type="EMBL" id="KAJ4439440.1"/>
    </source>
</evidence>
<keyword evidence="2" id="KW-1133">Transmembrane helix</keyword>
<keyword evidence="5" id="KW-1185">Reference proteome</keyword>
<organism evidence="4 5">
    <name type="scientific">Periplaneta americana</name>
    <name type="common">American cockroach</name>
    <name type="synonym">Blatta americana</name>
    <dbReference type="NCBI Taxonomy" id="6978"/>
    <lineage>
        <taxon>Eukaryota</taxon>
        <taxon>Metazoa</taxon>
        <taxon>Ecdysozoa</taxon>
        <taxon>Arthropoda</taxon>
        <taxon>Hexapoda</taxon>
        <taxon>Insecta</taxon>
        <taxon>Pterygota</taxon>
        <taxon>Neoptera</taxon>
        <taxon>Polyneoptera</taxon>
        <taxon>Dictyoptera</taxon>
        <taxon>Blattodea</taxon>
        <taxon>Blattoidea</taxon>
        <taxon>Blattidae</taxon>
        <taxon>Blattinae</taxon>
        <taxon>Periplaneta</taxon>
    </lineage>
</organism>
<feature type="domain" description="C2" evidence="3">
    <location>
        <begin position="142"/>
        <end position="228"/>
    </location>
</feature>
<feature type="non-terminal residue" evidence="4">
    <location>
        <position position="1"/>
    </location>
</feature>
<dbReference type="PROSITE" id="PS50004">
    <property type="entry name" value="C2"/>
    <property type="match status" value="1"/>
</dbReference>
<dbReference type="InterPro" id="IPR000008">
    <property type="entry name" value="C2_dom"/>
</dbReference>
<sequence>VFFPDVERVEWLNRPLRIGGVKVYDRNVSRNEIIMDMDIFYAGDCDISFTIGGIKGGIKDFQIHGMMRVVMKPLISSMPLVGGLQVFFLNNPTIDFNLVGMADLLDMPGLRFVWLVHSDILRRIIVEQVARMMVLPNKLPIILSDEIPATMLKMPEPEGVLRVHVVEAKQLMKMDIGVLGKGKSDPYAIITVGAQEFRTQTIDNTVNPKWDYWCEVSKFLFIMNTRVN</sequence>
<reference evidence="4 5" key="1">
    <citation type="journal article" date="2022" name="Allergy">
        <title>Genome assembly and annotation of Periplaneta americana reveal a comprehensive cockroach allergen profile.</title>
        <authorList>
            <person name="Wang L."/>
            <person name="Xiong Q."/>
            <person name="Saelim N."/>
            <person name="Wang L."/>
            <person name="Nong W."/>
            <person name="Wan A.T."/>
            <person name="Shi M."/>
            <person name="Liu X."/>
            <person name="Cao Q."/>
            <person name="Hui J.H.L."/>
            <person name="Sookrung N."/>
            <person name="Leung T.F."/>
            <person name="Tungtrongchitr A."/>
            <person name="Tsui S.K.W."/>
        </authorList>
    </citation>
    <scope>NUCLEOTIDE SEQUENCE [LARGE SCALE GENOMIC DNA]</scope>
    <source>
        <strain evidence="4">PWHHKU_190912</strain>
    </source>
</reference>
<dbReference type="PANTHER" id="PTHR45761:SF1">
    <property type="entry name" value="EXTENDED SYNAPTOTAGMIN-LIKE PROTEIN 2, ISOFORM C"/>
    <property type="match status" value="1"/>
</dbReference>
<accession>A0ABQ8T178</accession>
<proteinExistence type="predicted"/>
<evidence type="ECO:0000256" key="2">
    <source>
        <dbReference type="ARBA" id="ARBA00022989"/>
    </source>
</evidence>
<evidence type="ECO:0000256" key="1">
    <source>
        <dbReference type="ARBA" id="ARBA00022692"/>
    </source>
</evidence>
<gene>
    <name evidence="4" type="ORF">ANN_07564</name>
</gene>
<dbReference type="Proteomes" id="UP001148838">
    <property type="component" value="Unassembled WGS sequence"/>
</dbReference>
<name>A0ABQ8T178_PERAM</name>
<evidence type="ECO:0000313" key="5">
    <source>
        <dbReference type="Proteomes" id="UP001148838"/>
    </source>
</evidence>
<evidence type="ECO:0000259" key="3">
    <source>
        <dbReference type="PROSITE" id="PS50004"/>
    </source>
</evidence>
<keyword evidence="2" id="KW-0472">Membrane</keyword>
<dbReference type="CDD" id="cd21670">
    <property type="entry name" value="SMP_ESyt"/>
    <property type="match status" value="1"/>
</dbReference>
<dbReference type="SUPFAM" id="SSF49562">
    <property type="entry name" value="C2 domain (Calcium/lipid-binding domain, CaLB)"/>
    <property type="match status" value="1"/>
</dbReference>
<dbReference type="Pfam" id="PF00168">
    <property type="entry name" value="C2"/>
    <property type="match status" value="1"/>
</dbReference>
<dbReference type="InterPro" id="IPR051634">
    <property type="entry name" value="Extended_Synaptotagmin"/>
</dbReference>
<dbReference type="EMBL" id="JAJSOF020000017">
    <property type="protein sequence ID" value="KAJ4439440.1"/>
    <property type="molecule type" value="Genomic_DNA"/>
</dbReference>
<dbReference type="Gene3D" id="2.60.40.150">
    <property type="entry name" value="C2 domain"/>
    <property type="match status" value="1"/>
</dbReference>
<dbReference type="Pfam" id="PF17047">
    <property type="entry name" value="SMP_LBD"/>
    <property type="match status" value="1"/>
</dbReference>
<dbReference type="InterPro" id="IPR035892">
    <property type="entry name" value="C2_domain_sf"/>
</dbReference>
<dbReference type="InterPro" id="IPR039010">
    <property type="entry name" value="Synaptotagmin_SMP"/>
</dbReference>
<keyword evidence="1" id="KW-0812">Transmembrane</keyword>